<evidence type="ECO:0008006" key="3">
    <source>
        <dbReference type="Google" id="ProtNLM"/>
    </source>
</evidence>
<dbReference type="STRING" id="571932.SAMN05421743_105189"/>
<dbReference type="EMBL" id="FNQR01000005">
    <property type="protein sequence ID" value="SEA52910.1"/>
    <property type="molecule type" value="Genomic_DNA"/>
</dbReference>
<dbReference type="RefSeq" id="WP_093044356.1">
    <property type="nucleotide sequence ID" value="NZ_FNQR01000005.1"/>
</dbReference>
<accession>A0A1H4BXV8</accession>
<dbReference type="Gene3D" id="1.10.260.40">
    <property type="entry name" value="lambda repressor-like DNA-binding domains"/>
    <property type="match status" value="1"/>
</dbReference>
<name>A0A1H4BXV8_9BACI</name>
<protein>
    <recommendedName>
        <fullName evidence="3">Helix-turn-helix</fullName>
    </recommendedName>
</protein>
<organism evidence="1 2">
    <name type="scientific">Thalassobacillus cyri</name>
    <dbReference type="NCBI Taxonomy" id="571932"/>
    <lineage>
        <taxon>Bacteria</taxon>
        <taxon>Bacillati</taxon>
        <taxon>Bacillota</taxon>
        <taxon>Bacilli</taxon>
        <taxon>Bacillales</taxon>
        <taxon>Bacillaceae</taxon>
        <taxon>Thalassobacillus</taxon>
    </lineage>
</organism>
<sequence length="170" mass="20275">MDIKEELVKARNRKGTTQLELALEANYCRPEISKVETGSRKYQPEMRRAFSESLDDPEFYFHTWEDATGFVHMPYLDGEYIRHEPISMRYFAEQETREALENLDRVKWYKPISSNSEQEREDVKRVIKEILDSAASQVNLVASLCKEYDFSMKTLFREWLVSLKSRRFKK</sequence>
<reference evidence="1 2" key="1">
    <citation type="submission" date="2016-10" db="EMBL/GenBank/DDBJ databases">
        <authorList>
            <person name="de Groot N.N."/>
        </authorList>
    </citation>
    <scope>NUCLEOTIDE SEQUENCE [LARGE SCALE GENOMIC DNA]</scope>
    <source>
        <strain evidence="1 2">CCM7597</strain>
    </source>
</reference>
<dbReference type="OrthoDB" id="2857438at2"/>
<evidence type="ECO:0000313" key="2">
    <source>
        <dbReference type="Proteomes" id="UP000198584"/>
    </source>
</evidence>
<dbReference type="GO" id="GO:0003677">
    <property type="term" value="F:DNA binding"/>
    <property type="evidence" value="ECO:0007669"/>
    <property type="project" value="InterPro"/>
</dbReference>
<proteinExistence type="predicted"/>
<keyword evidence="2" id="KW-1185">Reference proteome</keyword>
<gene>
    <name evidence="1" type="ORF">SAMN05421743_105189</name>
</gene>
<dbReference type="SUPFAM" id="SSF47413">
    <property type="entry name" value="lambda repressor-like DNA-binding domains"/>
    <property type="match status" value="1"/>
</dbReference>
<dbReference type="Proteomes" id="UP000198584">
    <property type="component" value="Unassembled WGS sequence"/>
</dbReference>
<dbReference type="CDD" id="cd00093">
    <property type="entry name" value="HTH_XRE"/>
    <property type="match status" value="1"/>
</dbReference>
<evidence type="ECO:0000313" key="1">
    <source>
        <dbReference type="EMBL" id="SEA52910.1"/>
    </source>
</evidence>
<dbReference type="InterPro" id="IPR010982">
    <property type="entry name" value="Lambda_DNA-bd_dom_sf"/>
</dbReference>
<dbReference type="AlphaFoldDB" id="A0A1H4BXV8"/>
<dbReference type="InterPro" id="IPR001387">
    <property type="entry name" value="Cro/C1-type_HTH"/>
</dbReference>